<feature type="non-terminal residue" evidence="1">
    <location>
        <position position="1"/>
    </location>
</feature>
<comment type="caution">
    <text evidence="1">The sequence shown here is derived from an EMBL/GenBank/DDBJ whole genome shotgun (WGS) entry which is preliminary data.</text>
</comment>
<keyword evidence="2" id="KW-1185">Reference proteome</keyword>
<proteinExistence type="predicted"/>
<dbReference type="PANTHER" id="PTHR48050">
    <property type="entry name" value="STEROL 3-BETA-GLUCOSYLTRANSFERASE"/>
    <property type="match status" value="1"/>
</dbReference>
<reference evidence="1 2" key="1">
    <citation type="journal article" date="2018" name="New Phytol.">
        <title>Phylogenomics of Endogonaceae and evolution of mycorrhizas within Mucoromycota.</title>
        <authorList>
            <person name="Chang Y."/>
            <person name="Desiro A."/>
            <person name="Na H."/>
            <person name="Sandor L."/>
            <person name="Lipzen A."/>
            <person name="Clum A."/>
            <person name="Barry K."/>
            <person name="Grigoriev I.V."/>
            <person name="Martin F.M."/>
            <person name="Stajich J.E."/>
            <person name="Smith M.E."/>
            <person name="Bonito G."/>
            <person name="Spatafora J.W."/>
        </authorList>
    </citation>
    <scope>NUCLEOTIDE SEQUENCE [LARGE SCALE GENOMIC DNA]</scope>
    <source>
        <strain evidence="1 2">AD002</strain>
    </source>
</reference>
<evidence type="ECO:0000313" key="1">
    <source>
        <dbReference type="EMBL" id="RUS28924.1"/>
    </source>
</evidence>
<dbReference type="Gene3D" id="3.40.50.2000">
    <property type="entry name" value="Glycogen Phosphorylase B"/>
    <property type="match status" value="2"/>
</dbReference>
<evidence type="ECO:0008006" key="3">
    <source>
        <dbReference type="Google" id="ProtNLM"/>
    </source>
</evidence>
<protein>
    <recommendedName>
        <fullName evidence="3">Glycosyltransferase family 28 N-terminal domain-containing protein</fullName>
    </recommendedName>
</protein>
<sequence>HAHVRVQATAFVCLARHQNPTPPPPPQSYHSSTLSTTVLMPPITILFVLIGSLGDTLPFLALAEGLRVRHPDKYNIVFAAHEEHRPIVTEHGFGEGFSPIEPSIVSAVKDTPEGKALPTAGMLNGLTAAKAFFGKLFVQWHKGIISACLEHHPDLALLATFPAYCGLTALQDVLPRKIPYIVMHTVPAYPTSEFLPATLGYTLPLGFLNKFLWTVGETVSRSQVFEPLVDSIRAIEHLPKMTPAQRIAVAASVSSTPTLYIFSQYLVPQPQDWPAAHRVIGSLVPEQDRRTLISHNDLSRPSTAITYEPPEELAEFLESVNEQSLPLVYMGLGSMLGTVVDGAQARTVIEAFIRATRLLSFACAAIINVKGYPLDNPEAGDLPVLKDGERQTILLWDGHVPHSYLFPLCDFIVHHGGAGTTQAAVLYSARRVPRGLETVMEGAAALVVPCATTSDQPFWGSVVQRLAMGPPAINVDKIDGRGIARAIEEGVRGKEGEVWRKNVGKVAVEMWGEDGVGAGCGVVEEMVERLQLGVEGSDMYKA</sequence>
<dbReference type="EMBL" id="RBNJ01005917">
    <property type="protein sequence ID" value="RUS28924.1"/>
    <property type="molecule type" value="Genomic_DNA"/>
</dbReference>
<dbReference type="SUPFAM" id="SSF53756">
    <property type="entry name" value="UDP-Glycosyltransferase/glycogen phosphorylase"/>
    <property type="match status" value="1"/>
</dbReference>
<evidence type="ECO:0000313" key="2">
    <source>
        <dbReference type="Proteomes" id="UP000274822"/>
    </source>
</evidence>
<name>A0A433QGR6_9FUNG</name>
<dbReference type="Proteomes" id="UP000274822">
    <property type="component" value="Unassembled WGS sequence"/>
</dbReference>
<dbReference type="AlphaFoldDB" id="A0A433QGR6"/>
<gene>
    <name evidence="1" type="ORF">BC938DRAFT_481277</name>
</gene>
<dbReference type="InterPro" id="IPR050426">
    <property type="entry name" value="Glycosyltransferase_28"/>
</dbReference>
<accession>A0A433QGR6</accession>
<dbReference type="PANTHER" id="PTHR48050:SF13">
    <property type="entry name" value="STEROL 3-BETA-GLUCOSYLTRANSFERASE UGT80A2"/>
    <property type="match status" value="1"/>
</dbReference>
<organism evidence="1 2">
    <name type="scientific">Jimgerdemannia flammicorona</name>
    <dbReference type="NCBI Taxonomy" id="994334"/>
    <lineage>
        <taxon>Eukaryota</taxon>
        <taxon>Fungi</taxon>
        <taxon>Fungi incertae sedis</taxon>
        <taxon>Mucoromycota</taxon>
        <taxon>Mucoromycotina</taxon>
        <taxon>Endogonomycetes</taxon>
        <taxon>Endogonales</taxon>
        <taxon>Endogonaceae</taxon>
        <taxon>Jimgerdemannia</taxon>
    </lineage>
</organism>